<proteinExistence type="predicted"/>
<organism evidence="2 3">
    <name type="scientific">Canna indica</name>
    <name type="common">Indian-shot</name>
    <dbReference type="NCBI Taxonomy" id="4628"/>
    <lineage>
        <taxon>Eukaryota</taxon>
        <taxon>Viridiplantae</taxon>
        <taxon>Streptophyta</taxon>
        <taxon>Embryophyta</taxon>
        <taxon>Tracheophyta</taxon>
        <taxon>Spermatophyta</taxon>
        <taxon>Magnoliopsida</taxon>
        <taxon>Liliopsida</taxon>
        <taxon>Zingiberales</taxon>
        <taxon>Cannaceae</taxon>
        <taxon>Canna</taxon>
    </lineage>
</organism>
<gene>
    <name evidence="2" type="ORF">Cni_G22430</name>
</gene>
<dbReference type="GO" id="GO:0046983">
    <property type="term" value="F:protein dimerization activity"/>
    <property type="evidence" value="ECO:0007669"/>
    <property type="project" value="InterPro"/>
</dbReference>
<dbReference type="EMBL" id="CP136896">
    <property type="protein sequence ID" value="WOL13657.1"/>
    <property type="molecule type" value="Genomic_DNA"/>
</dbReference>
<accession>A0AAQ3KU64</accession>
<dbReference type="AlphaFoldDB" id="A0AAQ3KU64"/>
<dbReference type="InterPro" id="IPR055298">
    <property type="entry name" value="AtLOH3-like"/>
</dbReference>
<sequence length="134" mass="15980">MPAFDWREVIAAFKFPPTTTSTSFVLRRSYDDFANLQGIDELARKMVEKKKDIAYLNVYLLVKLKLILPVATTSVERVFSSMNFVKDKLYNWMSDDRLNSYLMAYIEYDVFDKVGDEAIMQYFQEMKYRRMILY</sequence>
<protein>
    <recommendedName>
        <fullName evidence="1">HAT C-terminal dimerisation domain-containing protein</fullName>
    </recommendedName>
</protein>
<dbReference type="Pfam" id="PF05699">
    <property type="entry name" value="Dimer_Tnp_hAT"/>
    <property type="match status" value="1"/>
</dbReference>
<evidence type="ECO:0000313" key="3">
    <source>
        <dbReference type="Proteomes" id="UP001327560"/>
    </source>
</evidence>
<evidence type="ECO:0000313" key="2">
    <source>
        <dbReference type="EMBL" id="WOL13657.1"/>
    </source>
</evidence>
<dbReference type="PANTHER" id="PTHR11697:SF230">
    <property type="entry name" value="ZINC FINGER, MYM DOMAIN CONTAINING 1"/>
    <property type="match status" value="1"/>
</dbReference>
<dbReference type="Proteomes" id="UP001327560">
    <property type="component" value="Chromosome 7"/>
</dbReference>
<reference evidence="2 3" key="1">
    <citation type="submission" date="2023-10" db="EMBL/GenBank/DDBJ databases">
        <title>Chromosome-scale genome assembly provides insights into flower coloration mechanisms of Canna indica.</title>
        <authorList>
            <person name="Li C."/>
        </authorList>
    </citation>
    <scope>NUCLEOTIDE SEQUENCE [LARGE SCALE GENOMIC DNA]</scope>
    <source>
        <tissue evidence="2">Flower</tissue>
    </source>
</reference>
<feature type="domain" description="HAT C-terminal dimerisation" evidence="1">
    <location>
        <begin position="50"/>
        <end position="108"/>
    </location>
</feature>
<dbReference type="InterPro" id="IPR008906">
    <property type="entry name" value="HATC_C_dom"/>
</dbReference>
<dbReference type="PANTHER" id="PTHR11697">
    <property type="entry name" value="GENERAL TRANSCRIPTION FACTOR 2-RELATED ZINC FINGER PROTEIN"/>
    <property type="match status" value="1"/>
</dbReference>
<keyword evidence="3" id="KW-1185">Reference proteome</keyword>
<evidence type="ECO:0000259" key="1">
    <source>
        <dbReference type="Pfam" id="PF05699"/>
    </source>
</evidence>
<name>A0AAQ3KU64_9LILI</name>